<accession>A0ABU7XKA0</accession>
<dbReference type="EMBL" id="JAZHYN010000059">
    <property type="protein sequence ID" value="MEF3367801.1"/>
    <property type="molecule type" value="Genomic_DNA"/>
</dbReference>
<evidence type="ECO:0000313" key="2">
    <source>
        <dbReference type="EMBL" id="MEF3367801.1"/>
    </source>
</evidence>
<comment type="caution">
    <text evidence="2">The sequence shown here is derived from an EMBL/GenBank/DDBJ whole genome shotgun (WGS) entry which is preliminary data.</text>
</comment>
<feature type="domain" description="RES" evidence="1">
    <location>
        <begin position="37"/>
        <end position="168"/>
    </location>
</feature>
<gene>
    <name evidence="2" type="ORF">V3H18_14800</name>
</gene>
<proteinExistence type="predicted"/>
<dbReference type="SMART" id="SM00953">
    <property type="entry name" value="RES"/>
    <property type="match status" value="1"/>
</dbReference>
<dbReference type="Pfam" id="PF08808">
    <property type="entry name" value="RES"/>
    <property type="match status" value="1"/>
</dbReference>
<protein>
    <submittedName>
        <fullName evidence="2">RES family NAD+ phosphorylase</fullName>
    </submittedName>
</protein>
<reference evidence="2 3" key="1">
    <citation type="submission" date="2024-02" db="EMBL/GenBank/DDBJ databases">
        <authorList>
            <person name="Grouzdev D."/>
        </authorList>
    </citation>
    <scope>NUCLEOTIDE SEQUENCE [LARGE SCALE GENOMIC DNA]</scope>
    <source>
        <strain evidence="2 3">9N</strain>
    </source>
</reference>
<dbReference type="Proteomes" id="UP001350748">
    <property type="component" value="Unassembled WGS sequence"/>
</dbReference>
<organism evidence="2 3">
    <name type="scientific">Methylocystis borbori</name>
    <dbReference type="NCBI Taxonomy" id="3118750"/>
    <lineage>
        <taxon>Bacteria</taxon>
        <taxon>Pseudomonadati</taxon>
        <taxon>Pseudomonadota</taxon>
        <taxon>Alphaproteobacteria</taxon>
        <taxon>Hyphomicrobiales</taxon>
        <taxon>Methylocystaceae</taxon>
        <taxon>Methylocystis</taxon>
    </lineage>
</organism>
<evidence type="ECO:0000313" key="3">
    <source>
        <dbReference type="Proteomes" id="UP001350748"/>
    </source>
</evidence>
<sequence>MADRRARDLALLDAIDAFKREPFAQPVWRVAREGREPMLGAATSSRWCDGAFDVIYTSLERDGALAEIHALLSLQPVFPSKLRAFVHKLAIDARATLRLADPPTLAKFGVDVERYRERDYAKTQAIADAAYFLGFDGLIAPSARWDCLNAVLFTDRIAPGGIAIVETEAQAVDWDAWRRARKR</sequence>
<keyword evidence="3" id="KW-1185">Reference proteome</keyword>
<dbReference type="InterPro" id="IPR014914">
    <property type="entry name" value="RES_dom"/>
</dbReference>
<dbReference type="RefSeq" id="WP_332082841.1">
    <property type="nucleotide sequence ID" value="NZ_JAZHYN010000059.1"/>
</dbReference>
<evidence type="ECO:0000259" key="1">
    <source>
        <dbReference type="SMART" id="SM00953"/>
    </source>
</evidence>
<name>A0ABU7XKA0_9HYPH</name>